<dbReference type="EMBL" id="AUZY01011990">
    <property type="protein sequence ID" value="EQD31893.1"/>
    <property type="molecule type" value="Genomic_DNA"/>
</dbReference>
<reference evidence="10" key="2">
    <citation type="journal article" date="2014" name="ISME J.">
        <title>Microbial stratification in low pH oxic and suboxic macroscopic growths along an acid mine drainage.</title>
        <authorList>
            <person name="Mendez-Garcia C."/>
            <person name="Mesa V."/>
            <person name="Sprenger R.R."/>
            <person name="Richter M."/>
            <person name="Diez M.S."/>
            <person name="Solano J."/>
            <person name="Bargiela R."/>
            <person name="Golyshina O.V."/>
            <person name="Manteca A."/>
            <person name="Ramos J.L."/>
            <person name="Gallego J.R."/>
            <person name="Llorente I."/>
            <person name="Martins Dos Santos V.A."/>
            <person name="Jensen O.N."/>
            <person name="Pelaez A.I."/>
            <person name="Sanchez J."/>
            <person name="Ferrer M."/>
        </authorList>
    </citation>
    <scope>NUCLEOTIDE SEQUENCE</scope>
</reference>
<dbReference type="EC" id="6.3.4.19" evidence="2"/>
<dbReference type="GO" id="GO:0008033">
    <property type="term" value="P:tRNA processing"/>
    <property type="evidence" value="ECO:0007669"/>
    <property type="project" value="UniProtKB-KW"/>
</dbReference>
<dbReference type="InterPro" id="IPR012094">
    <property type="entry name" value="tRNA_Ile_lys_synt"/>
</dbReference>
<evidence type="ECO:0000256" key="8">
    <source>
        <dbReference type="ARBA" id="ARBA00048539"/>
    </source>
</evidence>
<dbReference type="Gene3D" id="1.20.59.20">
    <property type="match status" value="1"/>
</dbReference>
<organism evidence="10">
    <name type="scientific">mine drainage metagenome</name>
    <dbReference type="NCBI Taxonomy" id="410659"/>
    <lineage>
        <taxon>unclassified sequences</taxon>
        <taxon>metagenomes</taxon>
        <taxon>ecological metagenomes</taxon>
    </lineage>
</organism>
<keyword evidence="6" id="KW-0547">Nucleotide-binding</keyword>
<dbReference type="HAMAP" id="MF_01161">
    <property type="entry name" value="tRNA_Ile_lys_synt"/>
    <property type="match status" value="1"/>
</dbReference>
<dbReference type="PANTHER" id="PTHR43033:SF1">
    <property type="entry name" value="TRNA(ILE)-LYSIDINE SYNTHASE-RELATED"/>
    <property type="match status" value="1"/>
</dbReference>
<dbReference type="CDD" id="cd01992">
    <property type="entry name" value="TilS_N"/>
    <property type="match status" value="1"/>
</dbReference>
<reference evidence="10" key="1">
    <citation type="submission" date="2013-08" db="EMBL/GenBank/DDBJ databases">
        <authorList>
            <person name="Mendez C."/>
            <person name="Richter M."/>
            <person name="Ferrer M."/>
            <person name="Sanchez J."/>
        </authorList>
    </citation>
    <scope>NUCLEOTIDE SEQUENCE</scope>
</reference>
<dbReference type="SUPFAM" id="SSF56037">
    <property type="entry name" value="PheT/TilS domain"/>
    <property type="match status" value="1"/>
</dbReference>
<dbReference type="GO" id="GO:0032267">
    <property type="term" value="F:tRNA(Ile)-lysidine synthase activity"/>
    <property type="evidence" value="ECO:0007669"/>
    <property type="project" value="UniProtKB-EC"/>
</dbReference>
<evidence type="ECO:0000256" key="2">
    <source>
        <dbReference type="ARBA" id="ARBA00013267"/>
    </source>
</evidence>
<dbReference type="NCBIfam" id="TIGR02432">
    <property type="entry name" value="lysidine_TilS_N"/>
    <property type="match status" value="1"/>
</dbReference>
<dbReference type="SMART" id="SM00977">
    <property type="entry name" value="TilS_C"/>
    <property type="match status" value="1"/>
</dbReference>
<name>T0YFH2_9ZZZZ</name>
<evidence type="ECO:0000259" key="9">
    <source>
        <dbReference type="SMART" id="SM00977"/>
    </source>
</evidence>
<dbReference type="SUPFAM" id="SSF52402">
    <property type="entry name" value="Adenine nucleotide alpha hydrolases-like"/>
    <property type="match status" value="1"/>
</dbReference>
<dbReference type="InterPro" id="IPR012796">
    <property type="entry name" value="Lysidine-tRNA-synth_C"/>
</dbReference>
<dbReference type="GO" id="GO:0005737">
    <property type="term" value="C:cytoplasm"/>
    <property type="evidence" value="ECO:0007669"/>
    <property type="project" value="UniProtKB-SubCell"/>
</dbReference>
<evidence type="ECO:0000256" key="7">
    <source>
        <dbReference type="ARBA" id="ARBA00022840"/>
    </source>
</evidence>
<accession>T0YFH2</accession>
<dbReference type="InterPro" id="IPR014729">
    <property type="entry name" value="Rossmann-like_a/b/a_fold"/>
</dbReference>
<feature type="domain" description="Lysidine-tRNA(Ile) synthetase C-terminal" evidence="9">
    <location>
        <begin position="372"/>
        <end position="434"/>
    </location>
</feature>
<proteinExistence type="inferred from homology"/>
<dbReference type="PANTHER" id="PTHR43033">
    <property type="entry name" value="TRNA(ILE)-LYSIDINE SYNTHASE-RELATED"/>
    <property type="match status" value="1"/>
</dbReference>
<dbReference type="InterPro" id="IPR011063">
    <property type="entry name" value="TilS/TtcA_N"/>
</dbReference>
<evidence type="ECO:0000256" key="5">
    <source>
        <dbReference type="ARBA" id="ARBA00022694"/>
    </source>
</evidence>
<evidence type="ECO:0000256" key="3">
    <source>
        <dbReference type="ARBA" id="ARBA00022490"/>
    </source>
</evidence>
<comment type="caution">
    <text evidence="10">The sequence shown here is derived from an EMBL/GenBank/DDBJ whole genome shotgun (WGS) entry which is preliminary data.</text>
</comment>
<comment type="catalytic activity">
    <reaction evidence="8">
        <text>cytidine(34) in tRNA(Ile2) + L-lysine + ATP = lysidine(34) in tRNA(Ile2) + AMP + diphosphate + H(+)</text>
        <dbReference type="Rhea" id="RHEA:43744"/>
        <dbReference type="Rhea" id="RHEA-COMP:10625"/>
        <dbReference type="Rhea" id="RHEA-COMP:10670"/>
        <dbReference type="ChEBI" id="CHEBI:15378"/>
        <dbReference type="ChEBI" id="CHEBI:30616"/>
        <dbReference type="ChEBI" id="CHEBI:32551"/>
        <dbReference type="ChEBI" id="CHEBI:33019"/>
        <dbReference type="ChEBI" id="CHEBI:82748"/>
        <dbReference type="ChEBI" id="CHEBI:83665"/>
        <dbReference type="ChEBI" id="CHEBI:456215"/>
        <dbReference type="EC" id="6.3.4.19"/>
    </reaction>
</comment>
<evidence type="ECO:0000256" key="1">
    <source>
        <dbReference type="ARBA" id="ARBA00004496"/>
    </source>
</evidence>
<sequence length="477" mass="54211">MTKSGRFSSEYLSRLLAPLNARKLWVACSGGVDSMTLLHALATRRDLFPMPIGAIHVNHHWHRDAGNMESLVRKSAETWGAQFIAVSIDQPPVHRGGLEAVSRKLRYQGMASHLAAGEVLLTAHHANDQLETMLLALLRGSGLQGLRGMVHGPRPFGLGQLMRPLLQFSRAELLRYASALAVPWFEDPTNRDLSRARNYLRHTVISRIEERWPGACQSADVSACFLEESFAFLDHRLEHETSSVWNPCWNGLIVEALRKLPESGLRLLLRRWIRVHHHSASTLSRTQMESLMHVIRKEPQTRHASFALKECEIVLYAGHLFLVPALPEPRVRSTPVTWDPDTRHWHLWPGWGTLYLTEGSPTTLLGRDASAWHISLRSGGEQMAWHRNAGHHPLKEIFRSERVPPWMRNRIPLVFAGTELVAAGDWFCHPDLLEGRLGSDERPLVWEPDHADLLYEKQRYDDFLSSPRAHGRIPPPH</sequence>
<protein>
    <recommendedName>
        <fullName evidence="2">tRNA(Ile)-lysidine synthetase</fullName>
        <ecNumber evidence="2">6.3.4.19</ecNumber>
    </recommendedName>
</protein>
<dbReference type="SUPFAM" id="SSF82829">
    <property type="entry name" value="MesJ substrate recognition domain-like"/>
    <property type="match status" value="1"/>
</dbReference>
<dbReference type="Pfam" id="PF01171">
    <property type="entry name" value="ATP_bind_3"/>
    <property type="match status" value="1"/>
</dbReference>
<keyword evidence="3" id="KW-0963">Cytoplasm</keyword>
<dbReference type="AlphaFoldDB" id="T0YFH2"/>
<dbReference type="GO" id="GO:0005524">
    <property type="term" value="F:ATP binding"/>
    <property type="evidence" value="ECO:0007669"/>
    <property type="project" value="UniProtKB-KW"/>
</dbReference>
<evidence type="ECO:0000313" key="10">
    <source>
        <dbReference type="EMBL" id="EQD31893.1"/>
    </source>
</evidence>
<keyword evidence="5" id="KW-0819">tRNA processing</keyword>
<gene>
    <name evidence="10" type="ORF">B1B_17937</name>
</gene>
<dbReference type="InterPro" id="IPR012795">
    <property type="entry name" value="tRNA_Ile_lys_synt_N"/>
</dbReference>
<keyword evidence="4" id="KW-0436">Ligase</keyword>
<comment type="subcellular location">
    <subcellularLocation>
        <location evidence="1">Cytoplasm</location>
    </subcellularLocation>
</comment>
<evidence type="ECO:0000256" key="6">
    <source>
        <dbReference type="ARBA" id="ARBA00022741"/>
    </source>
</evidence>
<dbReference type="InterPro" id="IPR015262">
    <property type="entry name" value="tRNA_Ile_lys_synt_subst-bd"/>
</dbReference>
<keyword evidence="7" id="KW-0067">ATP-binding</keyword>
<dbReference type="Gene3D" id="3.40.50.620">
    <property type="entry name" value="HUPs"/>
    <property type="match status" value="1"/>
</dbReference>
<dbReference type="Pfam" id="PF11734">
    <property type="entry name" value="TilS_C"/>
    <property type="match status" value="1"/>
</dbReference>
<dbReference type="NCBIfam" id="TIGR02433">
    <property type="entry name" value="lysidine_TilS_C"/>
    <property type="match status" value="1"/>
</dbReference>
<evidence type="ECO:0000256" key="4">
    <source>
        <dbReference type="ARBA" id="ARBA00022598"/>
    </source>
</evidence>
<dbReference type="Pfam" id="PF09179">
    <property type="entry name" value="TilS"/>
    <property type="match status" value="1"/>
</dbReference>